<keyword evidence="1" id="KW-0472">Membrane</keyword>
<evidence type="ECO:0000256" key="1">
    <source>
        <dbReference type="SAM" id="Phobius"/>
    </source>
</evidence>
<dbReference type="Proteomes" id="UP000435187">
    <property type="component" value="Unassembled WGS sequence"/>
</dbReference>
<feature type="transmembrane region" description="Helical" evidence="1">
    <location>
        <begin position="31"/>
        <end position="53"/>
    </location>
</feature>
<comment type="caution">
    <text evidence="2">The sequence shown here is derived from an EMBL/GenBank/DDBJ whole genome shotgun (WGS) entry which is preliminary data.</text>
</comment>
<organism evidence="2 3">
    <name type="scientific">Gracilibacillus thailandensis</name>
    <dbReference type="NCBI Taxonomy" id="563735"/>
    <lineage>
        <taxon>Bacteria</taxon>
        <taxon>Bacillati</taxon>
        <taxon>Bacillota</taxon>
        <taxon>Bacilli</taxon>
        <taxon>Bacillales</taxon>
        <taxon>Bacillaceae</taxon>
        <taxon>Gracilibacillus</taxon>
    </lineage>
</organism>
<dbReference type="EMBL" id="WJEE01000002">
    <property type="protein sequence ID" value="MRI65079.1"/>
    <property type="molecule type" value="Genomic_DNA"/>
</dbReference>
<evidence type="ECO:0000313" key="3">
    <source>
        <dbReference type="Proteomes" id="UP000435187"/>
    </source>
</evidence>
<gene>
    <name evidence="2" type="ORF">GH885_01795</name>
</gene>
<dbReference type="Pfam" id="PF11151">
    <property type="entry name" value="DUF2929"/>
    <property type="match status" value="1"/>
</dbReference>
<keyword evidence="1" id="KW-0812">Transmembrane</keyword>
<dbReference type="InterPro" id="IPR021324">
    <property type="entry name" value="DUF2929"/>
</dbReference>
<keyword evidence="3" id="KW-1185">Reference proteome</keyword>
<sequence length="57" mass="6155">MKYFATIFWAVIILTVVSYVLTSMGGQEFNLASAVSIAAIFSIVAIILGDGILKEEE</sequence>
<feature type="transmembrane region" description="Helical" evidence="1">
    <location>
        <begin position="7"/>
        <end position="25"/>
    </location>
</feature>
<dbReference type="RefSeq" id="WP_018933355.1">
    <property type="nucleotide sequence ID" value="NZ_JBHUMW010000072.1"/>
</dbReference>
<name>A0A6N7QYT9_9BACI</name>
<keyword evidence="1" id="KW-1133">Transmembrane helix</keyword>
<protein>
    <submittedName>
        <fullName evidence="2">DUF2929 family protein</fullName>
    </submittedName>
</protein>
<dbReference type="AlphaFoldDB" id="A0A6N7QYT9"/>
<reference evidence="2 3" key="1">
    <citation type="submission" date="2019-10" db="EMBL/GenBank/DDBJ databases">
        <title>Gracilibacillus salitolerans sp. nov., a moderate halophile isolated from a saline soil in northwest China.</title>
        <authorList>
            <person name="Gan L."/>
        </authorList>
    </citation>
    <scope>NUCLEOTIDE SEQUENCE [LARGE SCALE GENOMIC DNA]</scope>
    <source>
        <strain evidence="2 3">TP2-8</strain>
    </source>
</reference>
<accession>A0A6N7QYT9</accession>
<proteinExistence type="predicted"/>
<evidence type="ECO:0000313" key="2">
    <source>
        <dbReference type="EMBL" id="MRI65079.1"/>
    </source>
</evidence>